<comment type="cofactor">
    <cofactor evidence="3">
        <name>pyridoxal 5'-phosphate</name>
        <dbReference type="ChEBI" id="CHEBI:597326"/>
    </cofactor>
</comment>
<feature type="domain" description="Alanine racemase N-terminal" evidence="5">
    <location>
        <begin position="7"/>
        <end position="221"/>
    </location>
</feature>
<dbReference type="InterPro" id="IPR001608">
    <property type="entry name" value="Ala_racemase_N"/>
</dbReference>
<dbReference type="InterPro" id="IPR029066">
    <property type="entry name" value="PLP-binding_barrel"/>
</dbReference>
<dbReference type="Proteomes" id="UP000069912">
    <property type="component" value="Chromosome"/>
</dbReference>
<accession>A0A0X8F9Z8</accession>
<dbReference type="Pfam" id="PF01168">
    <property type="entry name" value="Ala_racemase_N"/>
    <property type="match status" value="1"/>
</dbReference>
<dbReference type="PIRSF" id="PIRSF004848">
    <property type="entry name" value="YBL036c_PLPDEIII"/>
    <property type="match status" value="1"/>
</dbReference>
<evidence type="ECO:0000256" key="3">
    <source>
        <dbReference type="PIRSR" id="PIRSR004848-1"/>
    </source>
</evidence>
<proteinExistence type="inferred from homology"/>
<evidence type="ECO:0000313" key="7">
    <source>
        <dbReference type="Proteomes" id="UP000069912"/>
    </source>
</evidence>
<dbReference type="GO" id="GO:0030170">
    <property type="term" value="F:pyridoxal phosphate binding"/>
    <property type="evidence" value="ECO:0007669"/>
    <property type="project" value="UniProtKB-UniRule"/>
</dbReference>
<evidence type="ECO:0000313" key="6">
    <source>
        <dbReference type="EMBL" id="AMB93497.1"/>
    </source>
</evidence>
<reference evidence="6 7" key="1">
    <citation type="journal article" date="2016" name="Genome Announc.">
        <title>Complete Genome Sequences of Aerococcus christensenii CCUG 28831T, Aerococcus sanguinicola CCUG 43001T, Aerococcus urinae CCUG 36881T, Aerococcus urinaeequi CCUG 28094T, Aerococcus urinaehominis CCUG 42038 BT, and Aerococcus viridans CCUG 4311T.</title>
        <authorList>
            <person name="Carkaci D."/>
            <person name="Dargis R."/>
            <person name="Nielsen X.C."/>
            <person name="Skovgaard O."/>
            <person name="Fuursted K."/>
            <person name="Christensen J.J."/>
        </authorList>
    </citation>
    <scope>NUCLEOTIDE SEQUENCE [LARGE SCALE GENOMIC DNA]</scope>
    <source>
        <strain evidence="6 7">CCUG43001</strain>
    </source>
</reference>
<dbReference type="FunFam" id="3.20.20.10:FF:000011">
    <property type="entry name" value="Pyridoxal phosphate homeostasis protein"/>
    <property type="match status" value="1"/>
</dbReference>
<dbReference type="KEGG" id="asan:AWM72_01425"/>
<dbReference type="CDD" id="cd00635">
    <property type="entry name" value="PLPDE_III_YBL036c_like"/>
    <property type="match status" value="1"/>
</dbReference>
<evidence type="ECO:0000259" key="5">
    <source>
        <dbReference type="Pfam" id="PF01168"/>
    </source>
</evidence>
<dbReference type="SUPFAM" id="SSF51419">
    <property type="entry name" value="PLP-binding barrel"/>
    <property type="match status" value="1"/>
</dbReference>
<reference evidence="7" key="2">
    <citation type="submission" date="2016-01" db="EMBL/GenBank/DDBJ databases">
        <title>Six Aerococcus type strain genome sequencing and assembly using PacBio and Illumina Hiseq.</title>
        <authorList>
            <person name="Carkaci D."/>
            <person name="Dargis R."/>
            <person name="Nielsen X.C."/>
            <person name="Skovgaard O."/>
            <person name="Fuursted K."/>
            <person name="Christensen J.J."/>
        </authorList>
    </citation>
    <scope>NUCLEOTIDE SEQUENCE [LARGE SCALE GENOMIC DNA]</scope>
    <source>
        <strain evidence="7">CCUG43001</strain>
    </source>
</reference>
<keyword evidence="1 2" id="KW-0663">Pyridoxal phosphate</keyword>
<dbReference type="HAMAP" id="MF_02087">
    <property type="entry name" value="PLP_homeostasis"/>
    <property type="match status" value="1"/>
</dbReference>
<evidence type="ECO:0000256" key="1">
    <source>
        <dbReference type="ARBA" id="ARBA00022898"/>
    </source>
</evidence>
<name>A0A0X8F9Z8_9LACT</name>
<dbReference type="Gene3D" id="3.20.20.10">
    <property type="entry name" value="Alanine racemase"/>
    <property type="match status" value="1"/>
</dbReference>
<dbReference type="RefSeq" id="WP_067972061.1">
    <property type="nucleotide sequence ID" value="NZ_CAJHKM010000006.1"/>
</dbReference>
<dbReference type="NCBIfam" id="TIGR00044">
    <property type="entry name" value="YggS family pyridoxal phosphate-dependent enzyme"/>
    <property type="match status" value="1"/>
</dbReference>
<comment type="similarity">
    <text evidence="2 4">Belongs to the pyridoxal phosphate-binding protein YggS/PROSC family.</text>
</comment>
<dbReference type="AlphaFoldDB" id="A0A0X8F9Z8"/>
<feature type="modified residue" description="N6-(pyridoxal phosphate)lysine" evidence="2 3">
    <location>
        <position position="35"/>
    </location>
</feature>
<organism evidence="6 7">
    <name type="scientific">Aerococcus sanguinicola</name>
    <dbReference type="NCBI Taxonomy" id="119206"/>
    <lineage>
        <taxon>Bacteria</taxon>
        <taxon>Bacillati</taxon>
        <taxon>Bacillota</taxon>
        <taxon>Bacilli</taxon>
        <taxon>Lactobacillales</taxon>
        <taxon>Aerococcaceae</taxon>
        <taxon>Aerococcus</taxon>
    </lineage>
</organism>
<dbReference type="EMBL" id="CP014160">
    <property type="protein sequence ID" value="AMB93497.1"/>
    <property type="molecule type" value="Genomic_DNA"/>
</dbReference>
<dbReference type="InterPro" id="IPR011078">
    <property type="entry name" value="PyrdxlP_homeostasis"/>
</dbReference>
<sequence length="223" mass="24982">MTYQDNVQAVRQRIQTVQQESALSSKDVRLICVSKYHSVEETMSLYQVGLRDYAENYVDGLLEKKAAMPDDCVWHLIGPLQSRKVKDVINEVDYFHALDRLKIAKEIQKRADHVVKCFVQVNVSGEESKSGIAPEELEAFIEGLAKFDKVEVVGLMTMAPHDASDEAIHSYFGRLRELGQSVQAKDLSYAPCQELSMGMSSDYPLAVAEGATFVRIGSALYQE</sequence>
<keyword evidence="7" id="KW-1185">Reference proteome</keyword>
<evidence type="ECO:0000256" key="4">
    <source>
        <dbReference type="RuleBase" id="RU004514"/>
    </source>
</evidence>
<dbReference type="PANTHER" id="PTHR10146:SF14">
    <property type="entry name" value="PYRIDOXAL PHOSPHATE HOMEOSTASIS PROTEIN"/>
    <property type="match status" value="1"/>
</dbReference>
<gene>
    <name evidence="6" type="ORF">AWM72_01425</name>
</gene>
<protein>
    <recommendedName>
        <fullName evidence="2">Pyridoxal phosphate homeostasis protein</fullName>
        <shortName evidence="2">PLP homeostasis protein</shortName>
    </recommendedName>
</protein>
<dbReference type="GeneID" id="92902733"/>
<dbReference type="PANTHER" id="PTHR10146">
    <property type="entry name" value="PROLINE SYNTHETASE CO-TRANSCRIBED BACTERIAL HOMOLOG PROTEIN"/>
    <property type="match status" value="1"/>
</dbReference>
<evidence type="ECO:0000256" key="2">
    <source>
        <dbReference type="HAMAP-Rule" id="MF_02087"/>
    </source>
</evidence>
<comment type="function">
    <text evidence="2">Pyridoxal 5'-phosphate (PLP)-binding protein, which is involved in PLP homeostasis.</text>
</comment>